<dbReference type="AlphaFoldDB" id="A0A9Q8VFF5"/>
<dbReference type="GeneID" id="72071145"/>
<dbReference type="Proteomes" id="UP000829364">
    <property type="component" value="Chromosome 9"/>
</dbReference>
<protein>
    <submittedName>
        <fullName evidence="2">Uncharacterized protein</fullName>
    </submittedName>
</protein>
<reference evidence="2" key="1">
    <citation type="submission" date="2021-11" db="EMBL/GenBank/DDBJ databases">
        <title>Purpureocillium_takamizusanense_genome.</title>
        <authorList>
            <person name="Nguyen N.-H."/>
        </authorList>
    </citation>
    <scope>NUCLEOTIDE SEQUENCE</scope>
    <source>
        <strain evidence="2">PT3</strain>
    </source>
</reference>
<dbReference type="EMBL" id="CP086362">
    <property type="protein sequence ID" value="UNI23376.1"/>
    <property type="molecule type" value="Genomic_DNA"/>
</dbReference>
<feature type="region of interest" description="Disordered" evidence="1">
    <location>
        <begin position="1"/>
        <end position="20"/>
    </location>
</feature>
<feature type="region of interest" description="Disordered" evidence="1">
    <location>
        <begin position="74"/>
        <end position="114"/>
    </location>
</feature>
<sequence length="114" mass="12398">MTTGEGDRLPNSGLSLSLSPSLSLSADVAAKLDGRSLRRNKPASSSSSVNTPLHNSLAGCVAPSQCSLVVESECERARRAKHHRQESLSHARPQAPPPVPTWWLLNSWTPHRRR</sequence>
<evidence type="ECO:0000256" key="1">
    <source>
        <dbReference type="SAM" id="MobiDB-lite"/>
    </source>
</evidence>
<evidence type="ECO:0000313" key="2">
    <source>
        <dbReference type="EMBL" id="UNI23376.1"/>
    </source>
</evidence>
<proteinExistence type="predicted"/>
<feature type="compositionally biased region" description="Polar residues" evidence="1">
    <location>
        <begin position="104"/>
        <end position="114"/>
    </location>
</feature>
<accession>A0A9Q8VFF5</accession>
<evidence type="ECO:0000313" key="3">
    <source>
        <dbReference type="Proteomes" id="UP000829364"/>
    </source>
</evidence>
<name>A0A9Q8VFF5_9HYPO</name>
<keyword evidence="3" id="KW-1185">Reference proteome</keyword>
<organism evidence="2 3">
    <name type="scientific">Purpureocillium takamizusanense</name>
    <dbReference type="NCBI Taxonomy" id="2060973"/>
    <lineage>
        <taxon>Eukaryota</taxon>
        <taxon>Fungi</taxon>
        <taxon>Dikarya</taxon>
        <taxon>Ascomycota</taxon>
        <taxon>Pezizomycotina</taxon>
        <taxon>Sordariomycetes</taxon>
        <taxon>Hypocreomycetidae</taxon>
        <taxon>Hypocreales</taxon>
        <taxon>Ophiocordycipitaceae</taxon>
        <taxon>Purpureocillium</taxon>
    </lineage>
</organism>
<dbReference type="RefSeq" id="XP_047846857.1">
    <property type="nucleotide sequence ID" value="XM_047990848.1"/>
</dbReference>
<feature type="compositionally biased region" description="Low complexity" evidence="1">
    <location>
        <begin position="9"/>
        <end position="20"/>
    </location>
</feature>
<dbReference type="KEGG" id="ptkz:JDV02_009200"/>
<feature type="region of interest" description="Disordered" evidence="1">
    <location>
        <begin position="35"/>
        <end position="54"/>
    </location>
</feature>
<gene>
    <name evidence="2" type="ORF">JDV02_009200</name>
</gene>
<feature type="compositionally biased region" description="Polar residues" evidence="1">
    <location>
        <begin position="42"/>
        <end position="54"/>
    </location>
</feature>